<keyword evidence="5" id="KW-1185">Reference proteome</keyword>
<evidence type="ECO:0000256" key="1">
    <source>
        <dbReference type="ARBA" id="ARBA00022679"/>
    </source>
</evidence>
<dbReference type="PROSITE" id="PS50991">
    <property type="entry name" value="PYR_CT"/>
    <property type="match status" value="1"/>
</dbReference>
<dbReference type="PANTHER" id="PTHR48207">
    <property type="entry name" value="SUCCINATE--HYDROXYMETHYLGLUTARATE COA-TRANSFERASE"/>
    <property type="match status" value="1"/>
</dbReference>
<dbReference type="Gene3D" id="3.20.20.70">
    <property type="entry name" value="Aldolase class I"/>
    <property type="match status" value="1"/>
</dbReference>
<protein>
    <submittedName>
        <fullName evidence="4">Formyl-CoA:oxalate CoA-transferase</fullName>
    </submittedName>
</protein>
<evidence type="ECO:0000313" key="4">
    <source>
        <dbReference type="EMBL" id="GJD62362.1"/>
    </source>
</evidence>
<dbReference type="SUPFAM" id="SSF89796">
    <property type="entry name" value="CoA-transferase family III (CaiB/BaiF)"/>
    <property type="match status" value="1"/>
</dbReference>
<accession>A0AA37M4H0</accession>
<comment type="caution">
    <text evidence="4">The sequence shown here is derived from an EMBL/GenBank/DDBJ whole genome shotgun (WGS) entry which is preliminary data.</text>
</comment>
<gene>
    <name evidence="4" type="primary">frc_1</name>
    <name evidence="4" type="ORF">MPEAHAMD_2515</name>
</gene>
<dbReference type="PANTHER" id="PTHR48207:SF3">
    <property type="entry name" value="SUCCINATE--HYDROXYMETHYLGLUTARATE COA-TRANSFERASE"/>
    <property type="match status" value="1"/>
</dbReference>
<dbReference type="Pfam" id="PF02515">
    <property type="entry name" value="CoA_transf_3"/>
    <property type="match status" value="1"/>
</dbReference>
<proteinExistence type="predicted"/>
<dbReference type="Proteomes" id="UP001055286">
    <property type="component" value="Unassembled WGS sequence"/>
</dbReference>
<feature type="compositionally biased region" description="Low complexity" evidence="2">
    <location>
        <begin position="671"/>
        <end position="680"/>
    </location>
</feature>
<reference evidence="4" key="1">
    <citation type="journal article" date="2016" name="Front. Microbiol.">
        <title>Genome Sequence of the Piezophilic, Mesophilic Sulfate-Reducing Bacterium Desulfovibrio indicus J2T.</title>
        <authorList>
            <person name="Cao J."/>
            <person name="Maignien L."/>
            <person name="Shao Z."/>
            <person name="Alain K."/>
            <person name="Jebbar M."/>
        </authorList>
    </citation>
    <scope>NUCLEOTIDE SEQUENCE</scope>
    <source>
        <strain evidence="4">JCM 32048</strain>
    </source>
</reference>
<dbReference type="Pfam" id="PF00682">
    <property type="entry name" value="HMGL-like"/>
    <property type="match status" value="1"/>
</dbReference>
<dbReference type="SUPFAM" id="SSF51569">
    <property type="entry name" value="Aldolase"/>
    <property type="match status" value="1"/>
</dbReference>
<evidence type="ECO:0000259" key="3">
    <source>
        <dbReference type="PROSITE" id="PS50991"/>
    </source>
</evidence>
<dbReference type="InterPro" id="IPR003673">
    <property type="entry name" value="CoA-Trfase_fam_III"/>
</dbReference>
<name>A0AA37M4H0_9HYPH</name>
<dbReference type="GO" id="GO:0008410">
    <property type="term" value="F:CoA-transferase activity"/>
    <property type="evidence" value="ECO:0007669"/>
    <property type="project" value="TreeGrafter"/>
</dbReference>
<dbReference type="AlphaFoldDB" id="A0AA37M4H0"/>
<dbReference type="InterPro" id="IPR000891">
    <property type="entry name" value="PYR_CT"/>
</dbReference>
<sequence>MAEVPAAPVVVIREVGPRDGLQNAKAVMPTAGKLAWIAAMAEAGLAEMEVASFVPPAAMPQMADAAEVTRAVRARHPSLRAVALAPNLRGARDAAAAGAQGIIVPVSASEAHSRANVRRARDEQVAEVRRVVGWARGLGADRPVIEAGISTAFGCSLQGAVPERDVVALARALVEAGADLVALADTLGYATPSHIRRLVRAVRAEIGPDRLGNLHLHDTLGTALANAMAGLEEGVRGFDGALGGLGGCPFAPGSVGNVATEDLVHLLEAEGVRTGIDLARLITAREALHAGLPSEPLQGRVAAAGVPPTYRTAAKPTPEPDAKSPGPLAGIRVVEFSHMVMGPSCGMILADLGADVIKVEPGPRGDNTRRLTGAALGFFPTFNRNKRSICLDLKRPEGAAAARRLVAGADVVLENFRPGAMEALGFGYAALASVNPRLVYCSCKGFLPGPYEHRVALDEVVQMMGGLAYMTGPPGRPLRAGSSVNDIMGGMFGALAILAALRERAATGRGGLVQSGLFETNMVLMAQHMARAAIEGEDPEPFGDPAMRKPWPVYDVFAAAEPGEQVFVGVVGEGQWRAFCDAFGLDDLRDDPALATMRQLAEARPRILPRVAQVFAALPKAELMARLEALGVPFAPIAKPSDLFSDPHLLASGGLLAVDLAGAEGAREPRAAGAGLPGLPVSFGDGRPGLRRQPPRAGEHGREVLREAGLTEDEIAGLAEGGILAGAA</sequence>
<feature type="region of interest" description="Disordered" evidence="2">
    <location>
        <begin position="669"/>
        <end position="700"/>
    </location>
</feature>
<dbReference type="RefSeq" id="WP_238191022.1">
    <property type="nucleotide sequence ID" value="NZ_BPQJ01000010.1"/>
</dbReference>
<feature type="domain" description="Pyruvate carboxyltransferase" evidence="3">
    <location>
        <begin position="10"/>
        <end position="282"/>
    </location>
</feature>
<keyword evidence="1" id="KW-0808">Transferase</keyword>
<dbReference type="InterPro" id="IPR050483">
    <property type="entry name" value="CoA-transferase_III_domain"/>
</dbReference>
<evidence type="ECO:0000256" key="2">
    <source>
        <dbReference type="SAM" id="MobiDB-lite"/>
    </source>
</evidence>
<organism evidence="4 5">
    <name type="scientific">Methylobacterium frigidaeris</name>
    <dbReference type="NCBI Taxonomy" id="2038277"/>
    <lineage>
        <taxon>Bacteria</taxon>
        <taxon>Pseudomonadati</taxon>
        <taxon>Pseudomonadota</taxon>
        <taxon>Alphaproteobacteria</taxon>
        <taxon>Hyphomicrobiales</taxon>
        <taxon>Methylobacteriaceae</taxon>
        <taxon>Methylobacterium</taxon>
    </lineage>
</organism>
<dbReference type="Gene3D" id="3.40.50.10540">
    <property type="entry name" value="Crotonobetainyl-coa:carnitine coa-transferase, domain 1"/>
    <property type="match status" value="1"/>
</dbReference>
<dbReference type="EMBL" id="BPQJ01000010">
    <property type="protein sequence ID" value="GJD62362.1"/>
    <property type="molecule type" value="Genomic_DNA"/>
</dbReference>
<reference evidence="4" key="2">
    <citation type="submission" date="2021-08" db="EMBL/GenBank/DDBJ databases">
        <authorList>
            <person name="Tani A."/>
            <person name="Ola A."/>
            <person name="Ogura Y."/>
            <person name="Katsura K."/>
            <person name="Hayashi T."/>
        </authorList>
    </citation>
    <scope>NUCLEOTIDE SEQUENCE</scope>
    <source>
        <strain evidence="4">JCM 32048</strain>
    </source>
</reference>
<dbReference type="NCBIfam" id="NF004283">
    <property type="entry name" value="PRK05692.1"/>
    <property type="match status" value="1"/>
</dbReference>
<dbReference type="Gene3D" id="3.30.1540.10">
    <property type="entry name" value="formyl-coa transferase, domain 3"/>
    <property type="match status" value="1"/>
</dbReference>
<dbReference type="InterPro" id="IPR013785">
    <property type="entry name" value="Aldolase_TIM"/>
</dbReference>
<dbReference type="InterPro" id="IPR023606">
    <property type="entry name" value="CoA-Trfase_III_dom_1_sf"/>
</dbReference>
<evidence type="ECO:0000313" key="5">
    <source>
        <dbReference type="Proteomes" id="UP001055286"/>
    </source>
</evidence>
<dbReference type="InterPro" id="IPR044855">
    <property type="entry name" value="CoA-Trfase_III_dom3_sf"/>
</dbReference>
<dbReference type="CDD" id="cd07938">
    <property type="entry name" value="DRE_TIM_HMGL"/>
    <property type="match status" value="1"/>
</dbReference>